<dbReference type="HOGENOM" id="CLU_1623087_0_0_1"/>
<dbReference type="PANTHER" id="PTHR47335:SF1">
    <property type="entry name" value="UNCONVENTIONAL MYOSIN-XVI"/>
    <property type="match status" value="1"/>
</dbReference>
<name>R7UFP1_CAPTE</name>
<dbReference type="AlphaFoldDB" id="R7UFP1"/>
<evidence type="ECO:0000256" key="1">
    <source>
        <dbReference type="PROSITE-ProRule" id="PRU00023"/>
    </source>
</evidence>
<dbReference type="Proteomes" id="UP000014760">
    <property type="component" value="Unassembled WGS sequence"/>
</dbReference>
<reference evidence="3" key="3">
    <citation type="submission" date="2015-06" db="UniProtKB">
        <authorList>
            <consortium name="EnsemblMetazoa"/>
        </authorList>
    </citation>
    <scope>IDENTIFICATION</scope>
</reference>
<evidence type="ECO:0000313" key="2">
    <source>
        <dbReference type="EMBL" id="ELU02092.1"/>
    </source>
</evidence>
<dbReference type="SUPFAM" id="SSF48403">
    <property type="entry name" value="Ankyrin repeat"/>
    <property type="match status" value="1"/>
</dbReference>
<reference evidence="2 4" key="2">
    <citation type="journal article" date="2013" name="Nature">
        <title>Insights into bilaterian evolution from three spiralian genomes.</title>
        <authorList>
            <person name="Simakov O."/>
            <person name="Marletaz F."/>
            <person name="Cho S.J."/>
            <person name="Edsinger-Gonzales E."/>
            <person name="Havlak P."/>
            <person name="Hellsten U."/>
            <person name="Kuo D.H."/>
            <person name="Larsson T."/>
            <person name="Lv J."/>
            <person name="Arendt D."/>
            <person name="Savage R."/>
            <person name="Osoegawa K."/>
            <person name="de Jong P."/>
            <person name="Grimwood J."/>
            <person name="Chapman J.A."/>
            <person name="Shapiro H."/>
            <person name="Aerts A."/>
            <person name="Otillar R.P."/>
            <person name="Terry A.Y."/>
            <person name="Boore J.L."/>
            <person name="Grigoriev I.V."/>
            <person name="Lindberg D.R."/>
            <person name="Seaver E.C."/>
            <person name="Weisblat D.A."/>
            <person name="Putnam N.H."/>
            <person name="Rokhsar D.S."/>
        </authorList>
    </citation>
    <scope>NUCLEOTIDE SEQUENCE</scope>
    <source>
        <strain evidence="2 4">I ESC-2004</strain>
    </source>
</reference>
<dbReference type="EMBL" id="AMQN01009005">
    <property type="status" value="NOT_ANNOTATED_CDS"/>
    <property type="molecule type" value="Genomic_DNA"/>
</dbReference>
<dbReference type="SMART" id="SM00248">
    <property type="entry name" value="ANK"/>
    <property type="match status" value="2"/>
</dbReference>
<evidence type="ECO:0000313" key="3">
    <source>
        <dbReference type="EnsemblMetazoa" id="CapteP121491"/>
    </source>
</evidence>
<dbReference type="PROSITE" id="PS50297">
    <property type="entry name" value="ANK_REP_REGION"/>
    <property type="match status" value="2"/>
</dbReference>
<dbReference type="OrthoDB" id="6234726at2759"/>
<reference evidence="4" key="1">
    <citation type="submission" date="2012-12" db="EMBL/GenBank/DDBJ databases">
        <authorList>
            <person name="Hellsten U."/>
            <person name="Grimwood J."/>
            <person name="Chapman J.A."/>
            <person name="Shapiro H."/>
            <person name="Aerts A."/>
            <person name="Otillar R.P."/>
            <person name="Terry A.Y."/>
            <person name="Boore J.L."/>
            <person name="Simakov O."/>
            <person name="Marletaz F."/>
            <person name="Cho S.-J."/>
            <person name="Edsinger-Gonzales E."/>
            <person name="Havlak P."/>
            <person name="Kuo D.-H."/>
            <person name="Larsson T."/>
            <person name="Lv J."/>
            <person name="Arendt D."/>
            <person name="Savage R."/>
            <person name="Osoegawa K."/>
            <person name="de Jong P."/>
            <person name="Lindberg D.R."/>
            <person name="Seaver E.C."/>
            <person name="Weisblat D.A."/>
            <person name="Putnam N.H."/>
            <person name="Grigoriev I.V."/>
            <person name="Rokhsar D.S."/>
        </authorList>
    </citation>
    <scope>NUCLEOTIDE SEQUENCE</scope>
    <source>
        <strain evidence="4">I ESC-2004</strain>
    </source>
</reference>
<feature type="non-terminal residue" evidence="2">
    <location>
        <position position="1"/>
    </location>
</feature>
<dbReference type="InterPro" id="IPR036770">
    <property type="entry name" value="Ankyrin_rpt-contain_sf"/>
</dbReference>
<dbReference type="EnsemblMetazoa" id="CapteT121491">
    <property type="protein sequence ID" value="CapteP121491"/>
    <property type="gene ID" value="CapteG121491"/>
</dbReference>
<dbReference type="Pfam" id="PF12796">
    <property type="entry name" value="Ank_2"/>
    <property type="match status" value="1"/>
</dbReference>
<dbReference type="Gene3D" id="1.25.40.20">
    <property type="entry name" value="Ankyrin repeat-containing domain"/>
    <property type="match status" value="1"/>
</dbReference>
<dbReference type="STRING" id="283909.R7UFP1"/>
<feature type="repeat" description="ANK" evidence="1">
    <location>
        <begin position="55"/>
        <end position="87"/>
    </location>
</feature>
<evidence type="ECO:0000313" key="4">
    <source>
        <dbReference type="Proteomes" id="UP000014760"/>
    </source>
</evidence>
<dbReference type="InterPro" id="IPR052838">
    <property type="entry name" value="Myosin-XVI"/>
</dbReference>
<dbReference type="OMA" id="NCKGNNG"/>
<organism evidence="2">
    <name type="scientific">Capitella teleta</name>
    <name type="common">Polychaete worm</name>
    <dbReference type="NCBI Taxonomy" id="283909"/>
    <lineage>
        <taxon>Eukaryota</taxon>
        <taxon>Metazoa</taxon>
        <taxon>Spiralia</taxon>
        <taxon>Lophotrochozoa</taxon>
        <taxon>Annelida</taxon>
        <taxon>Polychaeta</taxon>
        <taxon>Sedentaria</taxon>
        <taxon>Scolecida</taxon>
        <taxon>Capitellidae</taxon>
        <taxon>Capitella</taxon>
    </lineage>
</organism>
<keyword evidence="1" id="KW-0040">ANK repeat</keyword>
<dbReference type="EMBL" id="KB304376">
    <property type="protein sequence ID" value="ELU02092.1"/>
    <property type="molecule type" value="Genomic_DNA"/>
</dbReference>
<keyword evidence="4" id="KW-1185">Reference proteome</keyword>
<gene>
    <name evidence="2" type="ORF">CAPTEDRAFT_121491</name>
</gene>
<dbReference type="PROSITE" id="PS50088">
    <property type="entry name" value="ANK_REPEAT"/>
    <property type="match status" value="2"/>
</dbReference>
<dbReference type="InterPro" id="IPR002110">
    <property type="entry name" value="Ankyrin_rpt"/>
</dbReference>
<dbReference type="PANTHER" id="PTHR47335">
    <property type="entry name" value="UNCONVENTIONAL MYOSIN-XVI"/>
    <property type="match status" value="1"/>
</dbReference>
<protein>
    <submittedName>
        <fullName evidence="2 3">Uncharacterized protein</fullName>
    </submittedName>
</protein>
<accession>R7UFP1</accession>
<proteinExistence type="predicted"/>
<feature type="repeat" description="ANK" evidence="1">
    <location>
        <begin position="22"/>
        <end position="54"/>
    </location>
</feature>
<sequence length="164" mass="18490">HDSHQVLLLMTENIDVNFCSPNGLTLLHKCCIGDNLRAAETLLANGADINAQDSDGWTPLHFSCQLDRVDIVQLLLSNGADCCILDVDGNFAVDHAPQGSFSLYYIQKHLQDLGIDQDQLQYFRLEAPRKMLTDVQEMIEMGEDLNRPGENGVTMVMHHRWLLR</sequence>